<comment type="caution">
    <text evidence="1">The sequence shown here is derived from an EMBL/GenBank/DDBJ whole genome shotgun (WGS) entry which is preliminary data.</text>
</comment>
<protein>
    <submittedName>
        <fullName evidence="1">Uncharacterized protein</fullName>
    </submittedName>
</protein>
<dbReference type="EMBL" id="BAABGU010000077">
    <property type="protein sequence ID" value="GAA4581188.1"/>
    <property type="molecule type" value="Genomic_DNA"/>
</dbReference>
<reference evidence="2" key="1">
    <citation type="journal article" date="2019" name="Int. J. Syst. Evol. Microbiol.">
        <title>The Global Catalogue of Microorganisms (GCM) 10K type strain sequencing project: providing services to taxonomists for standard genome sequencing and annotation.</title>
        <authorList>
            <consortium name="The Broad Institute Genomics Platform"/>
            <consortium name="The Broad Institute Genome Sequencing Center for Infectious Disease"/>
            <person name="Wu L."/>
            <person name="Ma J."/>
        </authorList>
    </citation>
    <scope>NUCLEOTIDE SEQUENCE [LARGE SCALE GENOMIC DNA]</scope>
    <source>
        <strain evidence="2">JCM 3175</strain>
    </source>
</reference>
<sequence length="132" mass="13821">MPQEVYELLAAVFGASPVWLAAVGSVVVHAQVPSVPVFHRRRDLVQAGSPHNSLPASRDDLTVAWPAAKQHVHPLEVMWLPGGSVQNERSPPAAGTAARMSGLIGSGPCRVQEAAGPRAVSSARRPVVGGLR</sequence>
<evidence type="ECO:0000313" key="1">
    <source>
        <dbReference type="EMBL" id="GAA4581188.1"/>
    </source>
</evidence>
<accession>A0ABP8T409</accession>
<dbReference type="Proteomes" id="UP001500307">
    <property type="component" value="Unassembled WGS sequence"/>
</dbReference>
<keyword evidence="2" id="KW-1185">Reference proteome</keyword>
<evidence type="ECO:0000313" key="2">
    <source>
        <dbReference type="Proteomes" id="UP001500307"/>
    </source>
</evidence>
<proteinExistence type="predicted"/>
<organism evidence="1 2">
    <name type="scientific">Micromonospora coerulea</name>
    <dbReference type="NCBI Taxonomy" id="47856"/>
    <lineage>
        <taxon>Bacteria</taxon>
        <taxon>Bacillati</taxon>
        <taxon>Actinomycetota</taxon>
        <taxon>Actinomycetes</taxon>
        <taxon>Micromonosporales</taxon>
        <taxon>Micromonosporaceae</taxon>
        <taxon>Micromonospora</taxon>
    </lineage>
</organism>
<gene>
    <name evidence="1" type="ORF">GCM10023176_61760</name>
</gene>
<name>A0ABP8T409_9ACTN</name>